<sequence>MNESTIQAAAEEVRAAGDSAPRAGRDPVNLPMIRSWQEALGDTDPRYVAEGVAPPAMIQVWTMPGLHGVRASDDPLGRMTAVLDEAGFTSVVATNCEQTYHREVRVGEALTVSARLDEVVGPKRTALGEGWFVTTVNTWFAGGEPVAEMRFRILKFRPPAAEPAPAAPGSVVRPVFSRDTEFFWSGVHQRELRLQRCEACGQVRHPPGPVCIACGAEKPGYVVAAGTGTVHSYVVHHHPPTPGRTPPYVVVLVDLTEGVRMLGELVGVDPLDPGAVSVGMPVELTWQDGGDGVVLPAWKVAS</sequence>
<gene>
    <name evidence="4" type="ORF">ACIB24_22055</name>
</gene>
<evidence type="ECO:0000313" key="4">
    <source>
        <dbReference type="EMBL" id="MFI7589762.1"/>
    </source>
</evidence>
<dbReference type="Gene3D" id="6.10.30.10">
    <property type="match status" value="1"/>
</dbReference>
<protein>
    <submittedName>
        <fullName evidence="4">Bifunctional MaoC family dehydratase N-terminal/OB-fold nucleic acid binding domain-containing protein</fullName>
    </submittedName>
</protein>
<reference evidence="4 5" key="1">
    <citation type="submission" date="2024-10" db="EMBL/GenBank/DDBJ databases">
        <title>The Natural Products Discovery Center: Release of the First 8490 Sequenced Strains for Exploring Actinobacteria Biosynthetic Diversity.</title>
        <authorList>
            <person name="Kalkreuter E."/>
            <person name="Kautsar S.A."/>
            <person name="Yang D."/>
            <person name="Bader C.D."/>
            <person name="Teijaro C.N."/>
            <person name="Fluegel L."/>
            <person name="Davis C.M."/>
            <person name="Simpson J.R."/>
            <person name="Lauterbach L."/>
            <person name="Steele A.D."/>
            <person name="Gui C."/>
            <person name="Meng S."/>
            <person name="Li G."/>
            <person name="Viehrig K."/>
            <person name="Ye F."/>
            <person name="Su P."/>
            <person name="Kiefer A.F."/>
            <person name="Nichols A."/>
            <person name="Cepeda A.J."/>
            <person name="Yan W."/>
            <person name="Fan B."/>
            <person name="Jiang Y."/>
            <person name="Adhikari A."/>
            <person name="Zheng C.-J."/>
            <person name="Schuster L."/>
            <person name="Cowan T.M."/>
            <person name="Smanski M.J."/>
            <person name="Chevrette M.G."/>
            <person name="De Carvalho L.P.S."/>
            <person name="Shen B."/>
        </authorList>
    </citation>
    <scope>NUCLEOTIDE SEQUENCE [LARGE SCALE GENOMIC DNA]</scope>
    <source>
        <strain evidence="4 5">NPDC049639</strain>
    </source>
</reference>
<organism evidence="4 5">
    <name type="scientific">Spongisporangium articulatum</name>
    <dbReference type="NCBI Taxonomy" id="3362603"/>
    <lineage>
        <taxon>Bacteria</taxon>
        <taxon>Bacillati</taxon>
        <taxon>Actinomycetota</taxon>
        <taxon>Actinomycetes</taxon>
        <taxon>Kineosporiales</taxon>
        <taxon>Kineosporiaceae</taxon>
        <taxon>Spongisporangium</taxon>
    </lineage>
</organism>
<feature type="domain" description="ChsH2 rubredoxin-like zinc ribbon" evidence="2">
    <location>
        <begin position="184"/>
        <end position="218"/>
    </location>
</feature>
<feature type="domain" description="FAS1-like dehydratase" evidence="3">
    <location>
        <begin position="24"/>
        <end position="149"/>
    </location>
</feature>
<dbReference type="InterPro" id="IPR029069">
    <property type="entry name" value="HotDog_dom_sf"/>
</dbReference>
<evidence type="ECO:0000313" key="5">
    <source>
        <dbReference type="Proteomes" id="UP001612915"/>
    </source>
</evidence>
<dbReference type="RefSeq" id="WP_398284363.1">
    <property type="nucleotide sequence ID" value="NZ_JBITLV010000009.1"/>
</dbReference>
<dbReference type="Proteomes" id="UP001612915">
    <property type="component" value="Unassembled WGS sequence"/>
</dbReference>
<dbReference type="InterPro" id="IPR022002">
    <property type="entry name" value="ChsH2_Znr"/>
</dbReference>
<dbReference type="Pfam" id="PF01796">
    <property type="entry name" value="OB_ChsH2_C"/>
    <property type="match status" value="1"/>
</dbReference>
<dbReference type="EMBL" id="JBITLV010000009">
    <property type="protein sequence ID" value="MFI7589762.1"/>
    <property type="molecule type" value="Genomic_DNA"/>
</dbReference>
<evidence type="ECO:0000259" key="1">
    <source>
        <dbReference type="Pfam" id="PF01796"/>
    </source>
</evidence>
<comment type="caution">
    <text evidence="4">The sequence shown here is derived from an EMBL/GenBank/DDBJ whole genome shotgun (WGS) entry which is preliminary data.</text>
</comment>
<proteinExistence type="predicted"/>
<dbReference type="Gene3D" id="3.10.129.10">
    <property type="entry name" value="Hotdog Thioesterase"/>
    <property type="match status" value="1"/>
</dbReference>
<dbReference type="SUPFAM" id="SSF54637">
    <property type="entry name" value="Thioesterase/thiol ester dehydrase-isomerase"/>
    <property type="match status" value="1"/>
</dbReference>
<evidence type="ECO:0000259" key="3">
    <source>
        <dbReference type="Pfam" id="PF13452"/>
    </source>
</evidence>
<evidence type="ECO:0000259" key="2">
    <source>
        <dbReference type="Pfam" id="PF12172"/>
    </source>
</evidence>
<dbReference type="SUPFAM" id="SSF50249">
    <property type="entry name" value="Nucleic acid-binding proteins"/>
    <property type="match status" value="1"/>
</dbReference>
<accession>A0ABW8AV65</accession>
<dbReference type="InterPro" id="IPR052513">
    <property type="entry name" value="Thioester_dehydratase-like"/>
</dbReference>
<feature type="domain" description="ChsH2 C-terminal OB-fold" evidence="1">
    <location>
        <begin position="221"/>
        <end position="287"/>
    </location>
</feature>
<dbReference type="PANTHER" id="PTHR34075">
    <property type="entry name" value="BLR3430 PROTEIN"/>
    <property type="match status" value="1"/>
</dbReference>
<dbReference type="InterPro" id="IPR002878">
    <property type="entry name" value="ChsH2_C"/>
</dbReference>
<dbReference type="InterPro" id="IPR039569">
    <property type="entry name" value="FAS1-like_DH_region"/>
</dbReference>
<dbReference type="Pfam" id="PF13452">
    <property type="entry name" value="FAS1_DH_region"/>
    <property type="match status" value="1"/>
</dbReference>
<dbReference type="PANTHER" id="PTHR34075:SF5">
    <property type="entry name" value="BLR3430 PROTEIN"/>
    <property type="match status" value="1"/>
</dbReference>
<name>A0ABW8AV65_9ACTN</name>
<dbReference type="InterPro" id="IPR012340">
    <property type="entry name" value="NA-bd_OB-fold"/>
</dbReference>
<dbReference type="Pfam" id="PF12172">
    <property type="entry name" value="zf-ChsH2"/>
    <property type="match status" value="1"/>
</dbReference>
<keyword evidence="5" id="KW-1185">Reference proteome</keyword>